<sequence>MVVFIVNTDRLLSIEIRTCSIDVNCFLSAMDIRIFDNNLQQSHCIKTLCQSFRNSEIMVVMVGGGRAVGPTRKIVGIDNRRDDGRLGGSHRNCGGLVWFERDKMGGRGGWLHVLDILITCTFEKPQNEAAAAVKRAI</sequence>
<keyword evidence="1" id="KW-1185">Reference proteome</keyword>
<dbReference type="WBParaSite" id="nRc.2.0.1.t17244-RA">
    <property type="protein sequence ID" value="nRc.2.0.1.t17244-RA"/>
    <property type="gene ID" value="nRc.2.0.1.g17244"/>
</dbReference>
<proteinExistence type="predicted"/>
<evidence type="ECO:0000313" key="1">
    <source>
        <dbReference type="Proteomes" id="UP000887565"/>
    </source>
</evidence>
<accession>A0A915IV23</accession>
<evidence type="ECO:0000313" key="2">
    <source>
        <dbReference type="WBParaSite" id="nRc.2.0.1.t17244-RA"/>
    </source>
</evidence>
<dbReference type="AlphaFoldDB" id="A0A915IV23"/>
<reference evidence="2" key="1">
    <citation type="submission" date="2022-11" db="UniProtKB">
        <authorList>
            <consortium name="WormBaseParasite"/>
        </authorList>
    </citation>
    <scope>IDENTIFICATION</scope>
</reference>
<dbReference type="Proteomes" id="UP000887565">
    <property type="component" value="Unplaced"/>
</dbReference>
<protein>
    <submittedName>
        <fullName evidence="2">Uncharacterized protein</fullName>
    </submittedName>
</protein>
<name>A0A915IV23_ROMCU</name>
<organism evidence="1 2">
    <name type="scientific">Romanomermis culicivorax</name>
    <name type="common">Nematode worm</name>
    <dbReference type="NCBI Taxonomy" id="13658"/>
    <lineage>
        <taxon>Eukaryota</taxon>
        <taxon>Metazoa</taxon>
        <taxon>Ecdysozoa</taxon>
        <taxon>Nematoda</taxon>
        <taxon>Enoplea</taxon>
        <taxon>Dorylaimia</taxon>
        <taxon>Mermithida</taxon>
        <taxon>Mermithoidea</taxon>
        <taxon>Mermithidae</taxon>
        <taxon>Romanomermis</taxon>
    </lineage>
</organism>